<keyword evidence="2" id="KW-0732">Signal</keyword>
<evidence type="ECO:0000256" key="2">
    <source>
        <dbReference type="SAM" id="SignalP"/>
    </source>
</evidence>
<accession>A0A1I0Z4V9</accession>
<feature type="transmembrane region" description="Helical" evidence="1">
    <location>
        <begin position="180"/>
        <end position="200"/>
    </location>
</feature>
<feature type="chain" id="PRO_5011531942" description="LPXTG-motif cell wall anchor domain-containing protein" evidence="2">
    <location>
        <begin position="27"/>
        <end position="211"/>
    </location>
</feature>
<dbReference type="OrthoDB" id="2566057at2"/>
<evidence type="ECO:0008006" key="5">
    <source>
        <dbReference type="Google" id="ProtNLM"/>
    </source>
</evidence>
<dbReference type="EMBL" id="FOJW01000009">
    <property type="protein sequence ID" value="SFB19478.1"/>
    <property type="molecule type" value="Genomic_DNA"/>
</dbReference>
<dbReference type="AlphaFoldDB" id="A0A1I0Z4V9"/>
<name>A0A1I0Z4V9_9BACI</name>
<evidence type="ECO:0000256" key="1">
    <source>
        <dbReference type="SAM" id="Phobius"/>
    </source>
</evidence>
<dbReference type="STRING" id="237679.SAMN04488072_10996"/>
<feature type="signal peptide" evidence="2">
    <location>
        <begin position="1"/>
        <end position="26"/>
    </location>
</feature>
<gene>
    <name evidence="3" type="ORF">SAMN04488072_10996</name>
</gene>
<organism evidence="3 4">
    <name type="scientific">Lentibacillus halodurans</name>
    <dbReference type="NCBI Taxonomy" id="237679"/>
    <lineage>
        <taxon>Bacteria</taxon>
        <taxon>Bacillati</taxon>
        <taxon>Bacillota</taxon>
        <taxon>Bacilli</taxon>
        <taxon>Bacillales</taxon>
        <taxon>Bacillaceae</taxon>
        <taxon>Lentibacillus</taxon>
    </lineage>
</organism>
<reference evidence="3 4" key="1">
    <citation type="submission" date="2016-10" db="EMBL/GenBank/DDBJ databases">
        <authorList>
            <person name="de Groot N.N."/>
        </authorList>
    </citation>
    <scope>NUCLEOTIDE SEQUENCE [LARGE SCALE GENOMIC DNA]</scope>
    <source>
        <strain evidence="3 4">CGMCC 1.3702</strain>
    </source>
</reference>
<evidence type="ECO:0000313" key="3">
    <source>
        <dbReference type="EMBL" id="SFB19478.1"/>
    </source>
</evidence>
<proteinExistence type="predicted"/>
<sequence length="211" mass="22717">MKKIGCVIILLAVISLAALPAGSSVAAVKTDSGIDISITPEEYLFEIPSMKPGDWAPRTIQIQNNGIHEFEYVTTLQNNGGSDKLFHELLLEIGDAHGELYDGKLADFSGFPPRSLAPSSEEELTFTIKFPEYLGNEFQGLSTHFTLTFQAEEDNNTDQAISGGIVGGGGLPLPDTATDIFTYILIGATLVAAGGIIYFLNRIRQSTEKFG</sequence>
<keyword evidence="1" id="KW-1133">Transmembrane helix</keyword>
<protein>
    <recommendedName>
        <fullName evidence="5">LPXTG-motif cell wall anchor domain-containing protein</fullName>
    </recommendedName>
</protein>
<evidence type="ECO:0000313" key="4">
    <source>
        <dbReference type="Proteomes" id="UP000198642"/>
    </source>
</evidence>
<keyword evidence="4" id="KW-1185">Reference proteome</keyword>
<dbReference type="Proteomes" id="UP000198642">
    <property type="component" value="Unassembled WGS sequence"/>
</dbReference>
<dbReference type="RefSeq" id="WP_090238380.1">
    <property type="nucleotide sequence ID" value="NZ_FOJW01000009.1"/>
</dbReference>
<keyword evidence="1" id="KW-0812">Transmembrane</keyword>
<keyword evidence="1" id="KW-0472">Membrane</keyword>